<proteinExistence type="predicted"/>
<protein>
    <recommendedName>
        <fullName evidence="2">Helix-turn-helix domain-containing protein</fullName>
    </recommendedName>
</protein>
<dbReference type="EMBL" id="MF807212">
    <property type="protein sequence ID" value="AUH26702.1"/>
    <property type="molecule type" value="Genomic_DNA"/>
</dbReference>
<organism evidence="1">
    <name type="scientific">Streptococcus thermophilus</name>
    <dbReference type="NCBI Taxonomy" id="1308"/>
    <lineage>
        <taxon>Bacteria</taxon>
        <taxon>Bacillati</taxon>
        <taxon>Bacillota</taxon>
        <taxon>Bacilli</taxon>
        <taxon>Lactobacillales</taxon>
        <taxon>Streptococcaceae</taxon>
        <taxon>Streptococcus</taxon>
    </lineage>
</organism>
<evidence type="ECO:0000313" key="1">
    <source>
        <dbReference type="EMBL" id="AUH26702.1"/>
    </source>
</evidence>
<accession>A0A2H5CQ76</accession>
<evidence type="ECO:0008006" key="2">
    <source>
        <dbReference type="Google" id="ProtNLM"/>
    </source>
</evidence>
<name>A0A2H5CQ76_STRTR</name>
<dbReference type="RefSeq" id="WP_172692016.1">
    <property type="nucleotide sequence ID" value="NZ_MF807212.1"/>
</dbReference>
<keyword evidence="1" id="KW-0614">Plasmid</keyword>
<sequence>MESKIFNTVQYEATEIQKIKHNYLKYKDSQKDSKSPYAIIDKKLSLYFPYLSNGAIKLYMLYVFQAKNNTGESWHSTQSQADSLNVTRRSIDKWNSELLNAGLICRLSNNKSSMSTFILPISDFQLICPRKNMIIYDNEQIENIDGKLNYIFHLYQWRKNKDTEKYDQVYGISCFIYERKIQLHKGNSSLQRTIRKIVVEDRGTTENIIFDHSNDELTDEFYLADLTYINSTDYANKFNIDSIRQQGFVLSSKFNLQNKKELLKIVSELADDLESIDARQDISSVQMITLNKT</sequence>
<reference evidence="1" key="1">
    <citation type="submission" date="2017-09" db="EMBL/GenBank/DDBJ databases">
        <title>Isolation and sequence analysis of three native plasmids from Streptococcus thermophilus CS17.</title>
        <authorList>
            <person name="Hu T."/>
            <person name="Cui Y."/>
        </authorList>
    </citation>
    <scope>NUCLEOTIDE SEQUENCE</scope>
    <source>
        <strain evidence="1">CS17</strain>
        <plasmid evidence="1">pCS17-A</plasmid>
    </source>
</reference>
<geneLocation type="plasmid" evidence="1">
    <name>pCS17-A</name>
</geneLocation>
<dbReference type="AlphaFoldDB" id="A0A2H5CQ76"/>